<dbReference type="GO" id="GO:0031464">
    <property type="term" value="C:Cul4A-RING E3 ubiquitin ligase complex"/>
    <property type="evidence" value="ECO:0007669"/>
    <property type="project" value="TreeGrafter"/>
</dbReference>
<dbReference type="Pfam" id="PF01925">
    <property type="entry name" value="TauE"/>
    <property type="match status" value="2"/>
</dbReference>
<feature type="transmembrane region" description="Helical" evidence="5">
    <location>
        <begin position="512"/>
        <end position="533"/>
    </location>
</feature>
<reference evidence="7" key="1">
    <citation type="submission" date="2013-12" db="EMBL/GenBank/DDBJ databases">
        <title>The Genome Sequence of Aphanomyces astaci APO3.</title>
        <authorList>
            <consortium name="The Broad Institute Genomics Platform"/>
            <person name="Russ C."/>
            <person name="Tyler B."/>
            <person name="van West P."/>
            <person name="Dieguez-Uribeondo J."/>
            <person name="Young S.K."/>
            <person name="Zeng Q."/>
            <person name="Gargeya S."/>
            <person name="Fitzgerald M."/>
            <person name="Abouelleil A."/>
            <person name="Alvarado L."/>
            <person name="Chapman S.B."/>
            <person name="Gainer-Dewar J."/>
            <person name="Goldberg J."/>
            <person name="Griggs A."/>
            <person name="Gujja S."/>
            <person name="Hansen M."/>
            <person name="Howarth C."/>
            <person name="Imamovic A."/>
            <person name="Ireland A."/>
            <person name="Larimer J."/>
            <person name="McCowan C."/>
            <person name="Murphy C."/>
            <person name="Pearson M."/>
            <person name="Poon T.W."/>
            <person name="Priest M."/>
            <person name="Roberts A."/>
            <person name="Saif S."/>
            <person name="Shea T."/>
            <person name="Sykes S."/>
            <person name="Wortman J."/>
            <person name="Nusbaum C."/>
            <person name="Birren B."/>
        </authorList>
    </citation>
    <scope>NUCLEOTIDE SEQUENCE [LARGE SCALE GENOMIC DNA]</scope>
    <source>
        <strain evidence="7">APO3</strain>
    </source>
</reference>
<dbReference type="EMBL" id="KI913149">
    <property type="protein sequence ID" value="ETV73326.1"/>
    <property type="molecule type" value="Genomic_DNA"/>
</dbReference>
<keyword evidence="6" id="KW-0732">Signal</keyword>
<dbReference type="PANTHER" id="PTHR14255">
    <property type="entry name" value="CEREBLON"/>
    <property type="match status" value="1"/>
</dbReference>
<dbReference type="GO" id="GO:0016567">
    <property type="term" value="P:protein ubiquitination"/>
    <property type="evidence" value="ECO:0007669"/>
    <property type="project" value="TreeGrafter"/>
</dbReference>
<gene>
    <name evidence="7" type="ORF">H257_11847</name>
</gene>
<dbReference type="InterPro" id="IPR002781">
    <property type="entry name" value="TM_pro_TauE-like"/>
</dbReference>
<evidence type="ECO:0000256" key="4">
    <source>
        <dbReference type="ARBA" id="ARBA00023136"/>
    </source>
</evidence>
<name>W4G215_APHAT</name>
<comment type="subcellular location">
    <subcellularLocation>
        <location evidence="1">Membrane</location>
        <topology evidence="1">Multi-pass membrane protein</topology>
    </subcellularLocation>
</comment>
<keyword evidence="2 5" id="KW-0812">Transmembrane</keyword>
<dbReference type="PROSITE" id="PS51257">
    <property type="entry name" value="PROKAR_LIPOPROTEIN"/>
    <property type="match status" value="1"/>
</dbReference>
<proteinExistence type="predicted"/>
<dbReference type="RefSeq" id="XP_009837201.1">
    <property type="nucleotide sequence ID" value="XM_009838899.1"/>
</dbReference>
<protein>
    <recommendedName>
        <fullName evidence="8">Membrane transporter protein</fullName>
    </recommendedName>
</protein>
<feature type="transmembrane region" description="Helical" evidence="5">
    <location>
        <begin position="482"/>
        <end position="500"/>
    </location>
</feature>
<feature type="transmembrane region" description="Helical" evidence="5">
    <location>
        <begin position="408"/>
        <end position="432"/>
    </location>
</feature>
<dbReference type="VEuPathDB" id="FungiDB:H257_11847"/>
<dbReference type="OrthoDB" id="78682at2759"/>
<evidence type="ECO:0000256" key="1">
    <source>
        <dbReference type="ARBA" id="ARBA00004141"/>
    </source>
</evidence>
<dbReference type="STRING" id="112090.W4G215"/>
<dbReference type="GeneID" id="20813843"/>
<keyword evidence="3 5" id="KW-1133">Transmembrane helix</keyword>
<feature type="transmembrane region" description="Helical" evidence="5">
    <location>
        <begin position="361"/>
        <end position="379"/>
    </location>
</feature>
<evidence type="ECO:0000256" key="5">
    <source>
        <dbReference type="SAM" id="Phobius"/>
    </source>
</evidence>
<feature type="transmembrane region" description="Helical" evidence="5">
    <location>
        <begin position="97"/>
        <end position="130"/>
    </location>
</feature>
<evidence type="ECO:0000313" key="7">
    <source>
        <dbReference type="EMBL" id="ETV73326.1"/>
    </source>
</evidence>
<feature type="transmembrane region" description="Helical" evidence="5">
    <location>
        <begin position="324"/>
        <end position="341"/>
    </location>
</feature>
<organism evidence="7">
    <name type="scientific">Aphanomyces astaci</name>
    <name type="common">Crayfish plague agent</name>
    <dbReference type="NCBI Taxonomy" id="112090"/>
    <lineage>
        <taxon>Eukaryota</taxon>
        <taxon>Sar</taxon>
        <taxon>Stramenopiles</taxon>
        <taxon>Oomycota</taxon>
        <taxon>Saprolegniomycetes</taxon>
        <taxon>Saprolegniales</taxon>
        <taxon>Verrucalvaceae</taxon>
        <taxon>Aphanomyces</taxon>
    </lineage>
</organism>
<feature type="transmembrane region" description="Helical" evidence="5">
    <location>
        <begin position="167"/>
        <end position="190"/>
    </location>
</feature>
<dbReference type="GO" id="GO:0016020">
    <property type="term" value="C:membrane"/>
    <property type="evidence" value="ECO:0007669"/>
    <property type="project" value="UniProtKB-SubCell"/>
</dbReference>
<evidence type="ECO:0000256" key="3">
    <source>
        <dbReference type="ARBA" id="ARBA00022989"/>
    </source>
</evidence>
<feature type="chain" id="PRO_5004840629" description="Membrane transporter protein" evidence="6">
    <location>
        <begin position="23"/>
        <end position="554"/>
    </location>
</feature>
<keyword evidence="4 5" id="KW-0472">Membrane</keyword>
<evidence type="ECO:0008006" key="8">
    <source>
        <dbReference type="Google" id="ProtNLM"/>
    </source>
</evidence>
<dbReference type="PANTHER" id="PTHR14255:SF3">
    <property type="entry name" value="SULFITE EXPORTER TAUE_SAFE FAMILY PROTEIN 5-RELATED"/>
    <property type="match status" value="1"/>
</dbReference>
<feature type="signal peptide" evidence="6">
    <location>
        <begin position="1"/>
        <end position="22"/>
    </location>
</feature>
<accession>W4G215</accession>
<dbReference type="AlphaFoldDB" id="W4G215"/>
<evidence type="ECO:0000256" key="6">
    <source>
        <dbReference type="SAM" id="SignalP"/>
    </source>
</evidence>
<sequence length="554" mass="58724">MRVNKAIRACLLLFVVASTCEARAQVNGVVGVSCTKRSDCGLVPSLGCRQGACNVCVTDDDCGGDAFSYYRCVASPAGPAACLNKNVFSPFTGADVLAAFLAAFSTALGAACGLGGGGLLVPLYIVVVGLTPKFAIPLSKATILGGALATYWSNYHSKHPYASRRPIIDYALAGLMEPPTLVGTIAGVMANGIFPSWLILALLILLLAFVTYRVTTKANAMYARENAEFAAATTTADSLNPPNHVAVETTGLHVNPPSTPLVEKDEANAADQGEGRVDTDFVRFRPEQEIAVQSSRTMRPTTSQETQLAVCHMQETNTFPFRQCILPLVVCIAAILAQSLLRGGHGAPSLVGVACGSTMYWLLIIPPTVVLGIVTYFMGRLLLNRTRLYAACGEDTVKGDVTWTKYKAFVVFPAQCVVAGFASALLGIGGGIVQGPVMLEHGVTPLVQSATASYMILFTSTSTTIQYTIAGQFPGELQYDYVCWYVALGFLGGLFGKKVVELLIRKSGRMSYFLYFLAANSAVQAVAMGYIGIRNVVHDINTGDNLGLSSLCHG</sequence>
<evidence type="ECO:0000256" key="2">
    <source>
        <dbReference type="ARBA" id="ARBA00022692"/>
    </source>
</evidence>
<feature type="transmembrane region" description="Helical" evidence="5">
    <location>
        <begin position="196"/>
        <end position="214"/>
    </location>
</feature>